<evidence type="ECO:0000313" key="7">
    <source>
        <dbReference type="Proteomes" id="UP000263993"/>
    </source>
</evidence>
<protein>
    <submittedName>
        <fullName evidence="6">Twin transmembrane helix small protein</fullName>
    </submittedName>
</protein>
<comment type="caution">
    <text evidence="6">The sequence shown here is derived from an EMBL/GenBank/DDBJ whole genome shotgun (WGS) entry which is preliminary data.</text>
</comment>
<evidence type="ECO:0000259" key="5">
    <source>
        <dbReference type="PROSITE" id="PS51503"/>
    </source>
</evidence>
<feature type="transmembrane region" description="Helical" evidence="4">
    <location>
        <begin position="45"/>
        <end position="62"/>
    </location>
</feature>
<organism evidence="6 7">
    <name type="scientific">Undibacter mobilis</name>
    <dbReference type="NCBI Taxonomy" id="2292256"/>
    <lineage>
        <taxon>Bacteria</taxon>
        <taxon>Pseudomonadati</taxon>
        <taxon>Pseudomonadota</taxon>
        <taxon>Alphaproteobacteria</taxon>
        <taxon>Hyphomicrobiales</taxon>
        <taxon>Nitrobacteraceae</taxon>
        <taxon>Undibacter</taxon>
    </lineage>
</organism>
<evidence type="ECO:0000256" key="1">
    <source>
        <dbReference type="ARBA" id="ARBA00022692"/>
    </source>
</evidence>
<keyword evidence="7" id="KW-1185">Reference proteome</keyword>
<dbReference type="AlphaFoldDB" id="A0A371B7G8"/>
<dbReference type="RefSeq" id="WP_115515562.1">
    <property type="nucleotide sequence ID" value="NZ_QRGO01000001.1"/>
</dbReference>
<evidence type="ECO:0000313" key="6">
    <source>
        <dbReference type="EMBL" id="RDV03536.1"/>
    </source>
</evidence>
<feature type="domain" description="HIG1" evidence="5">
    <location>
        <begin position="1"/>
        <end position="64"/>
    </location>
</feature>
<accession>A0A371B7G8</accession>
<dbReference type="Gene3D" id="6.10.140.1320">
    <property type="match status" value="1"/>
</dbReference>
<dbReference type="Pfam" id="PF04588">
    <property type="entry name" value="HIG_1_N"/>
    <property type="match status" value="1"/>
</dbReference>
<keyword evidence="1 4" id="KW-0812">Transmembrane</keyword>
<dbReference type="Proteomes" id="UP000263993">
    <property type="component" value="Unassembled WGS sequence"/>
</dbReference>
<feature type="transmembrane region" description="Helical" evidence="4">
    <location>
        <begin position="6"/>
        <end position="25"/>
    </location>
</feature>
<dbReference type="EMBL" id="QRGO01000001">
    <property type="protein sequence ID" value="RDV03536.1"/>
    <property type="molecule type" value="Genomic_DNA"/>
</dbReference>
<dbReference type="NCBIfam" id="NF033233">
    <property type="entry name" value="twin_helix"/>
    <property type="match status" value="1"/>
</dbReference>
<evidence type="ECO:0000256" key="2">
    <source>
        <dbReference type="ARBA" id="ARBA00022989"/>
    </source>
</evidence>
<evidence type="ECO:0000256" key="4">
    <source>
        <dbReference type="SAM" id="Phobius"/>
    </source>
</evidence>
<dbReference type="InterPro" id="IPR007667">
    <property type="entry name" value="Hypoxia_induced_domain"/>
</dbReference>
<proteinExistence type="predicted"/>
<keyword evidence="3 4" id="KW-0472">Membrane</keyword>
<gene>
    <name evidence="6" type="ORF">DXH78_02400</name>
</gene>
<dbReference type="PROSITE" id="PS51503">
    <property type="entry name" value="HIG1"/>
    <property type="match status" value="1"/>
</dbReference>
<dbReference type="OrthoDB" id="7951376at2"/>
<evidence type="ECO:0000256" key="3">
    <source>
        <dbReference type="ARBA" id="ARBA00023136"/>
    </source>
</evidence>
<sequence length="64" mass="7038">MSDFLSHFAVPAAIVAVGIVLVLGLVNMMRGGSPNRSQKLMRLRVLLQFVAIVVIMLTIWVMRG</sequence>
<keyword evidence="2 4" id="KW-1133">Transmembrane helix</keyword>
<reference evidence="7" key="1">
    <citation type="submission" date="2018-08" db="EMBL/GenBank/DDBJ databases">
        <authorList>
            <person name="Kim S.-J."/>
            <person name="Jung G.-Y."/>
        </authorList>
    </citation>
    <scope>NUCLEOTIDE SEQUENCE [LARGE SCALE GENOMIC DNA]</scope>
    <source>
        <strain evidence="7">GY_H</strain>
    </source>
</reference>
<name>A0A371B7G8_9BRAD</name>